<evidence type="ECO:0000313" key="7">
    <source>
        <dbReference type="EMBL" id="KAJ3174946.1"/>
    </source>
</evidence>
<dbReference type="GO" id="GO:0031398">
    <property type="term" value="P:positive regulation of protein ubiquitination"/>
    <property type="evidence" value="ECO:0007669"/>
    <property type="project" value="TreeGrafter"/>
</dbReference>
<dbReference type="AlphaFoldDB" id="A0AAD5XNV3"/>
<evidence type="ECO:0000256" key="2">
    <source>
        <dbReference type="ARBA" id="ARBA00022692"/>
    </source>
</evidence>
<dbReference type="GO" id="GO:0048471">
    <property type="term" value="C:perinuclear region of cytoplasm"/>
    <property type="evidence" value="ECO:0007669"/>
    <property type="project" value="TreeGrafter"/>
</dbReference>
<feature type="compositionally biased region" description="Low complexity" evidence="5">
    <location>
        <begin position="14"/>
        <end position="53"/>
    </location>
</feature>
<evidence type="ECO:0000256" key="1">
    <source>
        <dbReference type="ARBA" id="ARBA00004141"/>
    </source>
</evidence>
<keyword evidence="4 6" id="KW-0472">Membrane</keyword>
<dbReference type="EMBL" id="JADGJQ010000058">
    <property type="protein sequence ID" value="KAJ3174946.1"/>
    <property type="molecule type" value="Genomic_DNA"/>
</dbReference>
<dbReference type="Pfam" id="PF10176">
    <property type="entry name" value="NEDD4_Bsd2"/>
    <property type="match status" value="1"/>
</dbReference>
<dbReference type="GO" id="GO:0030001">
    <property type="term" value="P:metal ion transport"/>
    <property type="evidence" value="ECO:0007669"/>
    <property type="project" value="InterPro"/>
</dbReference>
<evidence type="ECO:0000256" key="3">
    <source>
        <dbReference type="ARBA" id="ARBA00022989"/>
    </source>
</evidence>
<dbReference type="Proteomes" id="UP001212152">
    <property type="component" value="Unassembled WGS sequence"/>
</dbReference>
<comment type="subcellular location">
    <subcellularLocation>
        <location evidence="1">Membrane</location>
        <topology evidence="1">Multi-pass membrane protein</topology>
    </subcellularLocation>
</comment>
<sequence>MSYERLPPTEDDVSFASAAAAQSSSSSPAPSAARSAPTPHSAVDAPAASSAAPRDGVFGNLTAKDEPVPRKVYEELEPPSYHDAAPPTYYETTVVSSGIAEDGEVLIDGMPVGDGIALIINMLVSMSFDFIGFLLTAMLATTHAARAGSRIGFGITLVRYGSYMRTREDEMIQEFDDQYDPNTSPAEIAEDEQELRVENEWLSYIFLMLGFFIILRANMEYVRAKRLQAVVLATTSDMQAA</sequence>
<dbReference type="GO" id="GO:0005794">
    <property type="term" value="C:Golgi apparatus"/>
    <property type="evidence" value="ECO:0007669"/>
    <property type="project" value="TreeGrafter"/>
</dbReference>
<evidence type="ECO:0000256" key="5">
    <source>
        <dbReference type="SAM" id="MobiDB-lite"/>
    </source>
</evidence>
<dbReference type="PANTHER" id="PTHR13396">
    <property type="entry name" value="NEDD4 FAMILY INTERACTING PROTEIN 1/2"/>
    <property type="match status" value="1"/>
</dbReference>
<accession>A0AAD5XNV3</accession>
<dbReference type="PANTHER" id="PTHR13396:SF5">
    <property type="entry name" value="NEDD4 FAMILY INTERACTING PROTEIN"/>
    <property type="match status" value="1"/>
</dbReference>
<evidence type="ECO:0000256" key="6">
    <source>
        <dbReference type="SAM" id="Phobius"/>
    </source>
</evidence>
<feature type="transmembrane region" description="Helical" evidence="6">
    <location>
        <begin position="201"/>
        <end position="219"/>
    </location>
</feature>
<reference evidence="7" key="1">
    <citation type="submission" date="2020-05" db="EMBL/GenBank/DDBJ databases">
        <title>Phylogenomic resolution of chytrid fungi.</title>
        <authorList>
            <person name="Stajich J.E."/>
            <person name="Amses K."/>
            <person name="Simmons R."/>
            <person name="Seto K."/>
            <person name="Myers J."/>
            <person name="Bonds A."/>
            <person name="Quandt C.A."/>
            <person name="Barry K."/>
            <person name="Liu P."/>
            <person name="Grigoriev I."/>
            <person name="Longcore J.E."/>
            <person name="James T.Y."/>
        </authorList>
    </citation>
    <scope>NUCLEOTIDE SEQUENCE</scope>
    <source>
        <strain evidence="7">JEL0379</strain>
    </source>
</reference>
<dbReference type="CDD" id="cd22212">
    <property type="entry name" value="NDFIP-like"/>
    <property type="match status" value="1"/>
</dbReference>
<evidence type="ECO:0000313" key="8">
    <source>
        <dbReference type="Proteomes" id="UP001212152"/>
    </source>
</evidence>
<organism evidence="7 8">
    <name type="scientific">Geranomyces variabilis</name>
    <dbReference type="NCBI Taxonomy" id="109894"/>
    <lineage>
        <taxon>Eukaryota</taxon>
        <taxon>Fungi</taxon>
        <taxon>Fungi incertae sedis</taxon>
        <taxon>Chytridiomycota</taxon>
        <taxon>Chytridiomycota incertae sedis</taxon>
        <taxon>Chytridiomycetes</taxon>
        <taxon>Spizellomycetales</taxon>
        <taxon>Powellomycetaceae</taxon>
        <taxon>Geranomyces</taxon>
    </lineage>
</organism>
<feature type="region of interest" description="Disordered" evidence="5">
    <location>
        <begin position="1"/>
        <end position="63"/>
    </location>
</feature>
<dbReference type="GO" id="GO:0016020">
    <property type="term" value="C:membrane"/>
    <property type="evidence" value="ECO:0007669"/>
    <property type="project" value="UniProtKB-SubCell"/>
</dbReference>
<evidence type="ECO:0000256" key="4">
    <source>
        <dbReference type="ARBA" id="ARBA00023136"/>
    </source>
</evidence>
<dbReference type="GO" id="GO:0005783">
    <property type="term" value="C:endoplasmic reticulum"/>
    <property type="evidence" value="ECO:0007669"/>
    <property type="project" value="TreeGrafter"/>
</dbReference>
<keyword evidence="8" id="KW-1185">Reference proteome</keyword>
<keyword evidence="3 6" id="KW-1133">Transmembrane helix</keyword>
<comment type="caution">
    <text evidence="7">The sequence shown here is derived from an EMBL/GenBank/DDBJ whole genome shotgun (WGS) entry which is preliminary data.</text>
</comment>
<feature type="transmembrane region" description="Helical" evidence="6">
    <location>
        <begin position="116"/>
        <end position="140"/>
    </location>
</feature>
<name>A0AAD5XNV3_9FUNG</name>
<dbReference type="GO" id="GO:0006511">
    <property type="term" value="P:ubiquitin-dependent protein catabolic process"/>
    <property type="evidence" value="ECO:0007669"/>
    <property type="project" value="TreeGrafter"/>
</dbReference>
<dbReference type="GO" id="GO:0007034">
    <property type="term" value="P:vacuolar transport"/>
    <property type="evidence" value="ECO:0007669"/>
    <property type="project" value="InterPro"/>
</dbReference>
<gene>
    <name evidence="7" type="ORF">HDU87_006612</name>
</gene>
<protein>
    <submittedName>
        <fullName evidence="7">Uncharacterized protein</fullName>
    </submittedName>
</protein>
<dbReference type="InterPro" id="IPR019325">
    <property type="entry name" value="NEDD4/Bsd2"/>
</dbReference>
<keyword evidence="2 6" id="KW-0812">Transmembrane</keyword>
<proteinExistence type="predicted"/>